<evidence type="ECO:0000256" key="3">
    <source>
        <dbReference type="ARBA" id="ARBA00022692"/>
    </source>
</evidence>
<reference evidence="9" key="1">
    <citation type="submission" date="2016-10" db="EMBL/GenBank/DDBJ databases">
        <authorList>
            <person name="Varghese N."/>
            <person name="Submissions S."/>
        </authorList>
    </citation>
    <scope>NUCLEOTIDE SEQUENCE [LARGE SCALE GENOMIC DNA]</scope>
    <source>
        <strain evidence="9">CGMCC 1.4250</strain>
    </source>
</reference>
<evidence type="ECO:0000259" key="7">
    <source>
        <dbReference type="Pfam" id="PF00892"/>
    </source>
</evidence>
<keyword evidence="9" id="KW-1185">Reference proteome</keyword>
<feature type="domain" description="EamA" evidence="7">
    <location>
        <begin position="148"/>
        <end position="283"/>
    </location>
</feature>
<feature type="transmembrane region" description="Helical" evidence="6">
    <location>
        <begin position="31"/>
        <end position="51"/>
    </location>
</feature>
<comment type="similarity">
    <text evidence="2">Belongs to the EamA transporter family.</text>
</comment>
<dbReference type="PANTHER" id="PTHR32322">
    <property type="entry name" value="INNER MEMBRANE TRANSPORTER"/>
    <property type="match status" value="1"/>
</dbReference>
<evidence type="ECO:0000256" key="6">
    <source>
        <dbReference type="SAM" id="Phobius"/>
    </source>
</evidence>
<dbReference type="GO" id="GO:0016020">
    <property type="term" value="C:membrane"/>
    <property type="evidence" value="ECO:0007669"/>
    <property type="project" value="UniProtKB-SubCell"/>
</dbReference>
<dbReference type="InterPro" id="IPR050638">
    <property type="entry name" value="AA-Vitamin_Transporters"/>
</dbReference>
<dbReference type="AlphaFoldDB" id="A0A1I4GV65"/>
<dbReference type="Pfam" id="PF00892">
    <property type="entry name" value="EamA"/>
    <property type="match status" value="2"/>
</dbReference>
<dbReference type="SUPFAM" id="SSF103481">
    <property type="entry name" value="Multidrug resistance efflux transporter EmrE"/>
    <property type="match status" value="2"/>
</dbReference>
<dbReference type="EMBL" id="FOTR01000001">
    <property type="protein sequence ID" value="SFL33924.1"/>
    <property type="molecule type" value="Genomic_DNA"/>
</dbReference>
<sequence>MKHYAALLTLSIIWGMSFLFIKLLLPYTGPWGIVFLRCFFGVLPLYLILLLKKRTEITKKLPWKSLLIVGILNVSIPWALIGLSEMKISSSTAAILNAMTPIMTSFIGFLFFSILLSKKQWIGIFIGFVGVLILLDFKIVQLFGDDFIGIGTMIIATISYGIASQHAKKHLNQVSVLVVAIATLTIGTISGFIGMMITSSYPSGIFSSFTPIIAIIGLGIFGSGISNLLFFYMVKEKSAEFATSVYYLIPLTAMLWGYWILNETLSANLFFGLLFILVGVYLSGKAKSKIQVE</sequence>
<dbReference type="OrthoDB" id="67135at2"/>
<feature type="transmembrane region" description="Helical" evidence="6">
    <location>
        <begin position="63"/>
        <end position="81"/>
    </location>
</feature>
<feature type="transmembrane region" description="Helical" evidence="6">
    <location>
        <begin position="267"/>
        <end position="284"/>
    </location>
</feature>
<feature type="transmembrane region" description="Helical" evidence="6">
    <location>
        <begin position="7"/>
        <end position="25"/>
    </location>
</feature>
<evidence type="ECO:0000313" key="9">
    <source>
        <dbReference type="Proteomes" id="UP000198565"/>
    </source>
</evidence>
<dbReference type="InterPro" id="IPR000620">
    <property type="entry name" value="EamA_dom"/>
</dbReference>
<feature type="transmembrane region" description="Helical" evidence="6">
    <location>
        <begin position="244"/>
        <end position="261"/>
    </location>
</feature>
<keyword evidence="4 6" id="KW-1133">Transmembrane helix</keyword>
<feature type="transmembrane region" description="Helical" evidence="6">
    <location>
        <begin position="175"/>
        <end position="197"/>
    </location>
</feature>
<feature type="transmembrane region" description="Helical" evidence="6">
    <location>
        <begin position="147"/>
        <end position="163"/>
    </location>
</feature>
<dbReference type="Proteomes" id="UP000198565">
    <property type="component" value="Unassembled WGS sequence"/>
</dbReference>
<feature type="transmembrane region" description="Helical" evidence="6">
    <location>
        <begin position="93"/>
        <end position="114"/>
    </location>
</feature>
<protein>
    <submittedName>
        <fullName evidence="8">Threonine/homoserine efflux transporter RhtA</fullName>
    </submittedName>
</protein>
<evidence type="ECO:0000256" key="2">
    <source>
        <dbReference type="ARBA" id="ARBA00007362"/>
    </source>
</evidence>
<evidence type="ECO:0000256" key="5">
    <source>
        <dbReference type="ARBA" id="ARBA00023136"/>
    </source>
</evidence>
<gene>
    <name evidence="8" type="ORF">SAMN04487943_10153</name>
</gene>
<keyword evidence="5 6" id="KW-0472">Membrane</keyword>
<dbReference type="InterPro" id="IPR037185">
    <property type="entry name" value="EmrE-like"/>
</dbReference>
<dbReference type="Gene3D" id="1.10.3730.20">
    <property type="match status" value="1"/>
</dbReference>
<evidence type="ECO:0000313" key="8">
    <source>
        <dbReference type="EMBL" id="SFL33924.1"/>
    </source>
</evidence>
<accession>A0A1I4GV65</accession>
<keyword evidence="3 6" id="KW-0812">Transmembrane</keyword>
<evidence type="ECO:0000256" key="1">
    <source>
        <dbReference type="ARBA" id="ARBA00004127"/>
    </source>
</evidence>
<feature type="transmembrane region" description="Helical" evidence="6">
    <location>
        <begin position="121"/>
        <end position="141"/>
    </location>
</feature>
<proteinExistence type="inferred from homology"/>
<feature type="domain" description="EamA" evidence="7">
    <location>
        <begin position="4"/>
        <end position="135"/>
    </location>
</feature>
<comment type="subcellular location">
    <subcellularLocation>
        <location evidence="1">Endomembrane system</location>
        <topology evidence="1">Multi-pass membrane protein</topology>
    </subcellularLocation>
</comment>
<evidence type="ECO:0000256" key="4">
    <source>
        <dbReference type="ARBA" id="ARBA00022989"/>
    </source>
</evidence>
<name>A0A1I4GV65_9BACI</name>
<dbReference type="PANTHER" id="PTHR32322:SF2">
    <property type="entry name" value="EAMA DOMAIN-CONTAINING PROTEIN"/>
    <property type="match status" value="1"/>
</dbReference>
<feature type="transmembrane region" description="Helical" evidence="6">
    <location>
        <begin position="209"/>
        <end position="232"/>
    </location>
</feature>
<organism evidence="8 9">
    <name type="scientific">Gracilibacillus orientalis</name>
    <dbReference type="NCBI Taxonomy" id="334253"/>
    <lineage>
        <taxon>Bacteria</taxon>
        <taxon>Bacillati</taxon>
        <taxon>Bacillota</taxon>
        <taxon>Bacilli</taxon>
        <taxon>Bacillales</taxon>
        <taxon>Bacillaceae</taxon>
        <taxon>Gracilibacillus</taxon>
    </lineage>
</organism>
<dbReference type="RefSeq" id="WP_091479407.1">
    <property type="nucleotide sequence ID" value="NZ_FOTR01000001.1"/>
</dbReference>